<dbReference type="eggNOG" id="KOG0017">
    <property type="taxonomic scope" value="Eukaryota"/>
</dbReference>
<dbReference type="PANTHER" id="PTHR34222">
    <property type="entry name" value="GAG_PRE-INTEGRS DOMAIN-CONTAINING PROTEIN"/>
    <property type="match status" value="1"/>
</dbReference>
<dbReference type="AlphaFoldDB" id="M1CC42"/>
<dbReference type="InParanoid" id="M1CC42"/>
<accession>M1CC42</accession>
<feature type="domain" description="Retrovirus-related Pol polyprotein from transposon TNT 1-94-like beta-barrel" evidence="1">
    <location>
        <begin position="132"/>
        <end position="208"/>
    </location>
</feature>
<name>M1CC42_SOLTU</name>
<dbReference type="Gramene" id="PGSC0003DMT400064294">
    <property type="protein sequence ID" value="PGSC0003DMT400064294"/>
    <property type="gene ID" value="PGSC0003DMG400024980"/>
</dbReference>
<keyword evidence="3" id="KW-1185">Reference proteome</keyword>
<evidence type="ECO:0000313" key="2">
    <source>
        <dbReference type="EnsemblPlants" id="PGSC0003DMT400064294"/>
    </source>
</evidence>
<dbReference type="Pfam" id="PF22936">
    <property type="entry name" value="Pol_BBD"/>
    <property type="match status" value="1"/>
</dbReference>
<dbReference type="OMA" id="INHESQR"/>
<evidence type="ECO:0000259" key="1">
    <source>
        <dbReference type="Pfam" id="PF22936"/>
    </source>
</evidence>
<protein>
    <submittedName>
        <fullName evidence="2">Polyprotein</fullName>
    </submittedName>
</protein>
<dbReference type="Proteomes" id="UP000011115">
    <property type="component" value="Unassembled WGS sequence"/>
</dbReference>
<proteinExistence type="predicted"/>
<dbReference type="EnsemblPlants" id="PGSC0003DMT400064294">
    <property type="protein sequence ID" value="PGSC0003DMT400064294"/>
    <property type="gene ID" value="PGSC0003DMG400024980"/>
</dbReference>
<dbReference type="PaxDb" id="4113-PGSC0003DMT400064294"/>
<dbReference type="ExpressionAtlas" id="M1CC42">
    <property type="expression patterns" value="baseline"/>
</dbReference>
<sequence>MMIDPAPSVNKAYSLVIAEESQRILGKANSASVGDASSNTRHMNEALAFFSGNNPNHNFSSSSGSSAGVSNFRSKNNSNSHLYCDYCNWKGHTKDRCYKLHVYPSDWKGKKRICNDTDSTLRTTCISSTDKWIVDSGASKHMVRNLHMLSHYKPLTPSQEGRVYLPTGKLATVSHIGSSQILGGIEITNVLHIPKFQYNLLSVSKLTKELNCTVLFNPDFCIF</sequence>
<dbReference type="PANTHER" id="PTHR34222:SF82">
    <property type="entry name" value="CCHC-TYPE DOMAIN-CONTAINING PROTEIN"/>
    <property type="match status" value="1"/>
</dbReference>
<reference evidence="3" key="1">
    <citation type="journal article" date="2011" name="Nature">
        <title>Genome sequence and analysis of the tuber crop potato.</title>
        <authorList>
            <consortium name="The Potato Genome Sequencing Consortium"/>
        </authorList>
    </citation>
    <scope>NUCLEOTIDE SEQUENCE [LARGE SCALE GENOMIC DNA]</scope>
    <source>
        <strain evidence="3">cv. DM1-3 516 R44</strain>
    </source>
</reference>
<organism evidence="2 3">
    <name type="scientific">Solanum tuberosum</name>
    <name type="common">Potato</name>
    <dbReference type="NCBI Taxonomy" id="4113"/>
    <lineage>
        <taxon>Eukaryota</taxon>
        <taxon>Viridiplantae</taxon>
        <taxon>Streptophyta</taxon>
        <taxon>Embryophyta</taxon>
        <taxon>Tracheophyta</taxon>
        <taxon>Spermatophyta</taxon>
        <taxon>Magnoliopsida</taxon>
        <taxon>eudicotyledons</taxon>
        <taxon>Gunneridae</taxon>
        <taxon>Pentapetalae</taxon>
        <taxon>asterids</taxon>
        <taxon>lamiids</taxon>
        <taxon>Solanales</taxon>
        <taxon>Solanaceae</taxon>
        <taxon>Solanoideae</taxon>
        <taxon>Solaneae</taxon>
        <taxon>Solanum</taxon>
    </lineage>
</organism>
<dbReference type="HOGENOM" id="CLU_1241959_0_0_1"/>
<dbReference type="InterPro" id="IPR054722">
    <property type="entry name" value="PolX-like_BBD"/>
</dbReference>
<evidence type="ECO:0000313" key="3">
    <source>
        <dbReference type="Proteomes" id="UP000011115"/>
    </source>
</evidence>
<reference evidence="2" key="2">
    <citation type="submission" date="2015-06" db="UniProtKB">
        <authorList>
            <consortium name="EnsemblPlants"/>
        </authorList>
    </citation>
    <scope>IDENTIFICATION</scope>
    <source>
        <strain evidence="2">DM1-3 516 R44</strain>
    </source>
</reference>